<organism evidence="3 4">
    <name type="scientific">Trichomonas vaginalis (strain ATCC PRA-98 / G3)</name>
    <dbReference type="NCBI Taxonomy" id="412133"/>
    <lineage>
        <taxon>Eukaryota</taxon>
        <taxon>Metamonada</taxon>
        <taxon>Parabasalia</taxon>
        <taxon>Trichomonadida</taxon>
        <taxon>Trichomonadidae</taxon>
        <taxon>Trichomonas</taxon>
    </lineage>
</organism>
<proteinExistence type="predicted"/>
<dbReference type="RefSeq" id="XP_001319683.1">
    <property type="nucleotide sequence ID" value="XM_001319648.1"/>
</dbReference>
<evidence type="ECO:0000313" key="4">
    <source>
        <dbReference type="Proteomes" id="UP000001542"/>
    </source>
</evidence>
<dbReference type="VEuPathDB" id="TrichDB:TVAG_499460"/>
<feature type="coiled-coil region" evidence="1">
    <location>
        <begin position="222"/>
        <end position="249"/>
    </location>
</feature>
<dbReference type="KEGG" id="tva:4765351"/>
<reference evidence="3" key="1">
    <citation type="submission" date="2006-10" db="EMBL/GenBank/DDBJ databases">
        <authorList>
            <person name="Amadeo P."/>
            <person name="Zhao Q."/>
            <person name="Wortman J."/>
            <person name="Fraser-Liggett C."/>
            <person name="Carlton J."/>
        </authorList>
    </citation>
    <scope>NUCLEOTIDE SEQUENCE</scope>
    <source>
        <strain evidence="3">G3</strain>
    </source>
</reference>
<dbReference type="Proteomes" id="UP000001542">
    <property type="component" value="Unassembled WGS sequence"/>
</dbReference>
<dbReference type="InParanoid" id="A2EIN3"/>
<evidence type="ECO:0000313" key="3">
    <source>
        <dbReference type="EMBL" id="EAY07460.1"/>
    </source>
</evidence>
<dbReference type="SMR" id="A2EIN3"/>
<evidence type="ECO:0000256" key="2">
    <source>
        <dbReference type="SAM" id="Phobius"/>
    </source>
</evidence>
<dbReference type="VEuPathDB" id="TrichDB:TVAGG3_0960130"/>
<reference evidence="3" key="2">
    <citation type="journal article" date="2007" name="Science">
        <title>Draft genome sequence of the sexually transmitted pathogen Trichomonas vaginalis.</title>
        <authorList>
            <person name="Carlton J.M."/>
            <person name="Hirt R.P."/>
            <person name="Silva J.C."/>
            <person name="Delcher A.L."/>
            <person name="Schatz M."/>
            <person name="Zhao Q."/>
            <person name="Wortman J.R."/>
            <person name="Bidwell S.L."/>
            <person name="Alsmark U.C.M."/>
            <person name="Besteiro S."/>
            <person name="Sicheritz-Ponten T."/>
            <person name="Noel C.J."/>
            <person name="Dacks J.B."/>
            <person name="Foster P.G."/>
            <person name="Simillion C."/>
            <person name="Van de Peer Y."/>
            <person name="Miranda-Saavedra D."/>
            <person name="Barton G.J."/>
            <person name="Westrop G.D."/>
            <person name="Mueller S."/>
            <person name="Dessi D."/>
            <person name="Fiori P.L."/>
            <person name="Ren Q."/>
            <person name="Paulsen I."/>
            <person name="Zhang H."/>
            <person name="Bastida-Corcuera F.D."/>
            <person name="Simoes-Barbosa A."/>
            <person name="Brown M.T."/>
            <person name="Hayes R.D."/>
            <person name="Mukherjee M."/>
            <person name="Okumura C.Y."/>
            <person name="Schneider R."/>
            <person name="Smith A.J."/>
            <person name="Vanacova S."/>
            <person name="Villalvazo M."/>
            <person name="Haas B.J."/>
            <person name="Pertea M."/>
            <person name="Feldblyum T.V."/>
            <person name="Utterback T.R."/>
            <person name="Shu C.L."/>
            <person name="Osoegawa K."/>
            <person name="de Jong P.J."/>
            <person name="Hrdy I."/>
            <person name="Horvathova L."/>
            <person name="Zubacova Z."/>
            <person name="Dolezal P."/>
            <person name="Malik S.B."/>
            <person name="Logsdon J.M. Jr."/>
            <person name="Henze K."/>
            <person name="Gupta A."/>
            <person name="Wang C.C."/>
            <person name="Dunne R.L."/>
            <person name="Upcroft J.A."/>
            <person name="Upcroft P."/>
            <person name="White O."/>
            <person name="Salzberg S.L."/>
            <person name="Tang P."/>
            <person name="Chiu C.-H."/>
            <person name="Lee Y.-S."/>
            <person name="Embley T.M."/>
            <person name="Coombs G.H."/>
            <person name="Mottram J.C."/>
            <person name="Tachezy J."/>
            <person name="Fraser-Liggett C.M."/>
            <person name="Johnson P.J."/>
        </authorList>
    </citation>
    <scope>NUCLEOTIDE SEQUENCE [LARGE SCALE GENOMIC DNA]</scope>
    <source>
        <strain evidence="3">G3</strain>
    </source>
</reference>
<keyword evidence="4" id="KW-1185">Reference proteome</keyword>
<gene>
    <name evidence="3" type="ORF">TVAG_499460</name>
</gene>
<feature type="transmembrane region" description="Helical" evidence="2">
    <location>
        <begin position="202"/>
        <end position="225"/>
    </location>
</feature>
<dbReference type="Gene3D" id="1.25.40.10">
    <property type="entry name" value="Tetratricopeptide repeat domain"/>
    <property type="match status" value="1"/>
</dbReference>
<keyword evidence="2" id="KW-0812">Transmembrane</keyword>
<evidence type="ECO:0008006" key="5">
    <source>
        <dbReference type="Google" id="ProtNLM"/>
    </source>
</evidence>
<feature type="coiled-coil region" evidence="1">
    <location>
        <begin position="160"/>
        <end position="187"/>
    </location>
</feature>
<keyword evidence="1" id="KW-0175">Coiled coil</keyword>
<dbReference type="AlphaFoldDB" id="A2EIN3"/>
<name>A2EIN3_TRIV3</name>
<sequence length="253" mass="29555">MLEAGDKIATTDGIQGLFRMGEVLQKKGDLDYAIEKYKQVITDSEKIVAINPDSNFELRWAALSLGNICDIYELKEDWGLALAYRNLQNDFLQLMTKQNNTKQESDEEEDDMDEAFAQITTKGSSFISLFKKAHEIFEMATQKPDETPQEMLDRINKQIKKQEDEEYNNAVKKLMEITRKNEEIANKPLIVKMKDWCYDHPYWLLFFTILSLFLAAVVIRIINIYKVDINKYKQRNAEFNAKMAKVMQNRPEL</sequence>
<dbReference type="EMBL" id="DS113399">
    <property type="protein sequence ID" value="EAY07460.1"/>
    <property type="molecule type" value="Genomic_DNA"/>
</dbReference>
<dbReference type="InterPro" id="IPR011990">
    <property type="entry name" value="TPR-like_helical_dom_sf"/>
</dbReference>
<keyword evidence="2" id="KW-0472">Membrane</keyword>
<keyword evidence="2" id="KW-1133">Transmembrane helix</keyword>
<accession>A2EIN3</accession>
<evidence type="ECO:0000256" key="1">
    <source>
        <dbReference type="SAM" id="Coils"/>
    </source>
</evidence>
<protein>
    <recommendedName>
        <fullName evidence="5">TPR Domain containing protein</fullName>
    </recommendedName>
</protein>